<dbReference type="InterPro" id="IPR035768">
    <property type="entry name" value="SPRY_HERC1"/>
</dbReference>
<dbReference type="FunFam" id="2.60.120.920:FF:000015">
    <property type="entry name" value="LOW QUALITY PROTEIN: probable E3 ubiquitin-protein ligase HERC1"/>
    <property type="match status" value="1"/>
</dbReference>
<feature type="region of interest" description="Disordered" evidence="14">
    <location>
        <begin position="1941"/>
        <end position="1999"/>
    </location>
</feature>
<dbReference type="PANTHER" id="PTHR22872">
    <property type="entry name" value="BTK-BINDING PROTEIN-RELATED"/>
    <property type="match status" value="1"/>
</dbReference>
<evidence type="ECO:0000256" key="8">
    <source>
        <dbReference type="ARBA" id="ARBA00022679"/>
    </source>
</evidence>
<dbReference type="GO" id="GO:0005737">
    <property type="term" value="C:cytoplasm"/>
    <property type="evidence" value="ECO:0007669"/>
    <property type="project" value="UniProtKB-SubCell"/>
</dbReference>
<feature type="repeat" description="WD" evidence="12">
    <location>
        <begin position="2738"/>
        <end position="2779"/>
    </location>
</feature>
<feature type="repeat" description="WD" evidence="12">
    <location>
        <begin position="2995"/>
        <end position="3029"/>
    </location>
</feature>
<keyword evidence="5" id="KW-0963">Cytoplasm</keyword>
<feature type="region of interest" description="Disordered" evidence="14">
    <location>
        <begin position="1581"/>
        <end position="1612"/>
    </location>
</feature>
<reference evidence="17 18" key="1">
    <citation type="journal article" date="2023" name="bioRxiv">
        <title>Conserved and derived expression patterns and positive selection on dental genes reveal complex evolutionary context of ever-growing rodent molars.</title>
        <authorList>
            <person name="Calamari Z.T."/>
            <person name="Song A."/>
            <person name="Cohen E."/>
            <person name="Akter M."/>
            <person name="Roy R.D."/>
            <person name="Hallikas O."/>
            <person name="Christensen M.M."/>
            <person name="Li P."/>
            <person name="Marangoni P."/>
            <person name="Jernvall J."/>
            <person name="Klein O.D."/>
        </authorList>
    </citation>
    <scope>NUCLEOTIDE SEQUENCE [LARGE SCALE GENOMIC DNA]</scope>
    <source>
        <strain evidence="17">V071</strain>
    </source>
</reference>
<feature type="compositionally biased region" description="Polar residues" evidence="14">
    <location>
        <begin position="798"/>
        <end position="821"/>
    </location>
</feature>
<dbReference type="SUPFAM" id="SSF50985">
    <property type="entry name" value="RCC1/BLIP-II"/>
    <property type="match status" value="2"/>
</dbReference>
<feature type="compositionally biased region" description="Basic and acidic residues" evidence="14">
    <location>
        <begin position="1744"/>
        <end position="1758"/>
    </location>
</feature>
<dbReference type="Gene3D" id="2.60.120.920">
    <property type="match status" value="1"/>
</dbReference>
<dbReference type="SMART" id="SM00119">
    <property type="entry name" value="HECTc"/>
    <property type="match status" value="1"/>
</dbReference>
<dbReference type="SUPFAM" id="SSF56204">
    <property type="entry name" value="Hect, E3 ligase catalytic domain"/>
    <property type="match status" value="1"/>
</dbReference>
<feature type="repeat" description="RCC1" evidence="13">
    <location>
        <begin position="3371"/>
        <end position="3411"/>
    </location>
</feature>
<dbReference type="EMBL" id="JBBHLL010000009">
    <property type="protein sequence ID" value="KAK7832753.1"/>
    <property type="molecule type" value="Genomic_DNA"/>
</dbReference>
<evidence type="ECO:0000256" key="4">
    <source>
        <dbReference type="ARBA" id="ARBA00012485"/>
    </source>
</evidence>
<dbReference type="Gene3D" id="2.130.10.10">
    <property type="entry name" value="YVTN repeat-like/Quinoprotein amine dehydrogenase"/>
    <property type="match status" value="2"/>
</dbReference>
<dbReference type="InterPro" id="IPR003877">
    <property type="entry name" value="SPRY_dom"/>
</dbReference>
<feature type="repeat" description="RCC1" evidence="13">
    <location>
        <begin position="3413"/>
        <end position="3464"/>
    </location>
</feature>
<dbReference type="PROSITE" id="PS50188">
    <property type="entry name" value="B302_SPRY"/>
    <property type="match status" value="1"/>
</dbReference>
<evidence type="ECO:0000256" key="6">
    <source>
        <dbReference type="ARBA" id="ARBA00022553"/>
    </source>
</evidence>
<keyword evidence="8" id="KW-0808">Transferase</keyword>
<dbReference type="Pfam" id="PF00400">
    <property type="entry name" value="WD40"/>
    <property type="match status" value="2"/>
</dbReference>
<comment type="caution">
    <text evidence="17">The sequence shown here is derived from an EMBL/GenBank/DDBJ whole genome shotgun (WGS) entry which is preliminary data.</text>
</comment>
<evidence type="ECO:0000256" key="14">
    <source>
        <dbReference type="SAM" id="MobiDB-lite"/>
    </source>
</evidence>
<feature type="compositionally biased region" description="Low complexity" evidence="14">
    <location>
        <begin position="1959"/>
        <end position="1993"/>
    </location>
</feature>
<dbReference type="GO" id="GO:0061630">
    <property type="term" value="F:ubiquitin protein ligase activity"/>
    <property type="evidence" value="ECO:0007669"/>
    <property type="project" value="UniProtKB-EC"/>
</dbReference>
<dbReference type="PROSITE" id="PS50082">
    <property type="entry name" value="WD_REPEATS_2"/>
    <property type="match status" value="2"/>
</dbReference>
<dbReference type="CDD" id="cd14401">
    <property type="entry name" value="UBA_HERC1"/>
    <property type="match status" value="1"/>
</dbReference>
<evidence type="ECO:0000256" key="9">
    <source>
        <dbReference type="ARBA" id="ARBA00022737"/>
    </source>
</evidence>
<feature type="compositionally biased region" description="Basic residues" evidence="14">
    <location>
        <begin position="1734"/>
        <end position="1743"/>
    </location>
</feature>
<dbReference type="Gene3D" id="3.90.1750.10">
    <property type="entry name" value="Hect, E3 ligase catalytic domains"/>
    <property type="match status" value="1"/>
</dbReference>
<organism evidence="17 18">
    <name type="scientific">Myodes glareolus</name>
    <name type="common">Bank vole</name>
    <name type="synonym">Clethrionomys glareolus</name>
    <dbReference type="NCBI Taxonomy" id="447135"/>
    <lineage>
        <taxon>Eukaryota</taxon>
        <taxon>Metazoa</taxon>
        <taxon>Chordata</taxon>
        <taxon>Craniata</taxon>
        <taxon>Vertebrata</taxon>
        <taxon>Euteleostomi</taxon>
        <taxon>Mammalia</taxon>
        <taxon>Eutheria</taxon>
        <taxon>Euarchontoglires</taxon>
        <taxon>Glires</taxon>
        <taxon>Rodentia</taxon>
        <taxon>Myomorpha</taxon>
        <taxon>Muroidea</taxon>
        <taxon>Cricetidae</taxon>
        <taxon>Arvicolinae</taxon>
        <taxon>Myodes</taxon>
    </lineage>
</organism>
<feature type="region of interest" description="Disordered" evidence="14">
    <location>
        <begin position="2123"/>
        <end position="2202"/>
    </location>
</feature>
<dbReference type="Pfam" id="PF00622">
    <property type="entry name" value="SPRY"/>
    <property type="match status" value="1"/>
</dbReference>
<dbReference type="InterPro" id="IPR036322">
    <property type="entry name" value="WD40_repeat_dom_sf"/>
</dbReference>
<evidence type="ECO:0000259" key="16">
    <source>
        <dbReference type="PROSITE" id="PS50237"/>
    </source>
</evidence>
<evidence type="ECO:0000256" key="5">
    <source>
        <dbReference type="ARBA" id="ARBA00022490"/>
    </source>
</evidence>
<feature type="repeat" description="RCC1" evidence="13">
    <location>
        <begin position="3517"/>
        <end position="3568"/>
    </location>
</feature>
<evidence type="ECO:0000256" key="7">
    <source>
        <dbReference type="ARBA" id="ARBA00022574"/>
    </source>
</evidence>
<dbReference type="PROSITE" id="PS50294">
    <property type="entry name" value="WD_REPEATS_REGION"/>
    <property type="match status" value="2"/>
</dbReference>
<feature type="compositionally biased region" description="Polar residues" evidence="14">
    <location>
        <begin position="1775"/>
        <end position="1788"/>
    </location>
</feature>
<dbReference type="Gene3D" id="3.30.2410.10">
    <property type="entry name" value="Hect, E3 ligase catalytic domain"/>
    <property type="match status" value="1"/>
</dbReference>
<dbReference type="InterPro" id="IPR013320">
    <property type="entry name" value="ConA-like_dom_sf"/>
</dbReference>
<feature type="region of interest" description="Disordered" evidence="14">
    <location>
        <begin position="676"/>
        <end position="706"/>
    </location>
</feature>
<feature type="compositionally biased region" description="Basic and acidic residues" evidence="14">
    <location>
        <begin position="1806"/>
        <end position="1815"/>
    </location>
</feature>
<feature type="region of interest" description="Disordered" evidence="14">
    <location>
        <begin position="2017"/>
        <end position="2076"/>
    </location>
</feature>
<comment type="subcellular location">
    <subcellularLocation>
        <location evidence="2">Cytoplasm</location>
    </subcellularLocation>
</comment>
<dbReference type="PROSITE" id="PS50237">
    <property type="entry name" value="HECT"/>
    <property type="match status" value="1"/>
</dbReference>
<evidence type="ECO:0000256" key="12">
    <source>
        <dbReference type="PROSITE-ProRule" id="PRU00221"/>
    </source>
</evidence>
<evidence type="ECO:0000256" key="13">
    <source>
        <dbReference type="PROSITE-ProRule" id="PRU00235"/>
    </source>
</evidence>
<dbReference type="EC" id="2.3.2.26" evidence="4"/>
<comment type="catalytic activity">
    <reaction evidence="1">
        <text>S-ubiquitinyl-[E2 ubiquitin-conjugating enzyme]-L-cysteine + [acceptor protein]-L-lysine = [E2 ubiquitin-conjugating enzyme]-L-cysteine + N(6)-ubiquitinyl-[acceptor protein]-L-lysine.</text>
        <dbReference type="EC" id="2.3.2.26"/>
    </reaction>
</comment>
<keyword evidence="10 11" id="KW-0833">Ubl conjugation pathway</keyword>
<feature type="domain" description="B30.2/SPRY" evidence="15">
    <location>
        <begin position="1326"/>
        <end position="1517"/>
    </location>
</feature>
<dbReference type="SMART" id="SM00320">
    <property type="entry name" value="WD40"/>
    <property type="match status" value="3"/>
</dbReference>
<dbReference type="CDD" id="cd12881">
    <property type="entry name" value="SPRY_HERC1"/>
    <property type="match status" value="1"/>
</dbReference>
<feature type="region of interest" description="Disordered" evidence="14">
    <location>
        <begin position="794"/>
        <end position="823"/>
    </location>
</feature>
<dbReference type="InterPro" id="IPR000569">
    <property type="entry name" value="HECT_dom"/>
</dbReference>
<feature type="compositionally biased region" description="Low complexity" evidence="14">
    <location>
        <begin position="2025"/>
        <end position="2036"/>
    </location>
</feature>
<dbReference type="Gene3D" id="3.30.2160.10">
    <property type="entry name" value="Hect, E3 ligase catalytic domain"/>
    <property type="match status" value="1"/>
</dbReference>
<accession>A0AAW0K1E3</accession>
<dbReference type="Proteomes" id="UP001488838">
    <property type="component" value="Unassembled WGS sequence"/>
</dbReference>
<keyword evidence="6" id="KW-0597">Phosphoprotein</keyword>
<feature type="domain" description="HECT" evidence="16">
    <location>
        <begin position="3708"/>
        <end position="4055"/>
    </location>
</feature>
<dbReference type="InterPro" id="IPR000408">
    <property type="entry name" value="Reg_chr_condens"/>
</dbReference>
<feature type="repeat" description="RCC1" evidence="13">
    <location>
        <begin position="3215"/>
        <end position="3263"/>
    </location>
</feature>
<keyword evidence="18" id="KW-1185">Reference proteome</keyword>
<feature type="repeat" description="RCC1" evidence="13">
    <location>
        <begin position="3264"/>
        <end position="3318"/>
    </location>
</feature>
<dbReference type="SUPFAM" id="SSF50978">
    <property type="entry name" value="WD40 repeat-like"/>
    <property type="match status" value="1"/>
</dbReference>
<keyword evidence="7 12" id="KW-0853">WD repeat</keyword>
<feature type="repeat" description="RCC1" evidence="13">
    <location>
        <begin position="3465"/>
        <end position="3516"/>
    </location>
</feature>
<feature type="active site" description="Glycyl thioester intermediate" evidence="11">
    <location>
        <position position="4018"/>
    </location>
</feature>
<dbReference type="FunFam" id="3.30.2410.10:FF:000006">
    <property type="entry name" value="probable E3 ubiquitin-protein ligase HERC1 isoform X2"/>
    <property type="match status" value="1"/>
</dbReference>
<dbReference type="InterPro" id="IPR035983">
    <property type="entry name" value="Hect_E3_ubiquitin_ligase"/>
</dbReference>
<evidence type="ECO:0000256" key="10">
    <source>
        <dbReference type="ARBA" id="ARBA00022786"/>
    </source>
</evidence>
<dbReference type="InterPro" id="IPR051625">
    <property type="entry name" value="Signaling_Regulatory_Domain"/>
</dbReference>
<proteinExistence type="predicted"/>
<dbReference type="InterPro" id="IPR001870">
    <property type="entry name" value="B30.2/SPRY"/>
</dbReference>
<dbReference type="Pfam" id="PF00632">
    <property type="entry name" value="HECT"/>
    <property type="match status" value="1"/>
</dbReference>
<dbReference type="InterPro" id="IPR043136">
    <property type="entry name" value="B30.2/SPRY_sf"/>
</dbReference>
<evidence type="ECO:0000256" key="11">
    <source>
        <dbReference type="PROSITE-ProRule" id="PRU00104"/>
    </source>
</evidence>
<feature type="repeat" description="RCC1" evidence="13">
    <location>
        <begin position="71"/>
        <end position="123"/>
    </location>
</feature>
<dbReference type="PROSITE" id="PS50012">
    <property type="entry name" value="RCC1_3"/>
    <property type="match status" value="9"/>
</dbReference>
<keyword evidence="9" id="KW-0677">Repeat</keyword>
<dbReference type="PANTHER" id="PTHR22872:SF6">
    <property type="entry name" value="E3 UBIQUITIN-PROTEIN LIGASE HERC1-RELATED"/>
    <property type="match status" value="1"/>
</dbReference>
<feature type="region of interest" description="Disordered" evidence="14">
    <location>
        <begin position="724"/>
        <end position="759"/>
    </location>
</feature>
<dbReference type="FunFam" id="2.130.10.30:FF:000001">
    <property type="entry name" value="LOW QUALITY PROTEIN: probable E3 ubiquitin-protein ligase HERC1"/>
    <property type="match status" value="1"/>
</dbReference>
<protein>
    <recommendedName>
        <fullName evidence="4">HECT-type E3 ubiquitin transferase</fullName>
        <ecNumber evidence="4">2.3.2.26</ecNumber>
    </recommendedName>
</protein>
<feature type="repeat" description="RCC1" evidence="13">
    <location>
        <begin position="3319"/>
        <end position="3370"/>
    </location>
</feature>
<sequence>MFIRKVCAGSQSSLALTSTGQVYAWGCGACLGCGSSEATALRPKLIEELAATRIVDISIGDSHCLSLSHDNEVYAWGNNSMGQCGQGNSTGPITKPKKVSGLDGIAIQQISAGTSHSLAWTALPRDRQVVAWHRPYCVDLEESTFSHLRSFLERYCDKINSEIPPLPFPSSREHHNFLKLCLKLLSNHLALALAGGVATSILGRQAGPLRNLLFRLMDSTVPDEIQEVVIETLSVGATMLLPPLRERMELLHSLLPQGPDRWESLSKGQRMQLDIILTSLQDHTHVASLLGYSSPSDAADLSTVCMGYGNLSDQPYGPQTCHPDTHLAEILMKTLLRNLGFYTDQAFGELEKNSDKYLLGTSPSENSQPAHLHELLCSLQKQLLAFCHINNITENSSSVALLHKHLQLLLPHATDIYSRSADLLKESPWNGSVGEKLRDVIYVSAAGSMLCQIVNSLLLLPVSVARPLLSHLLDLLPPLDCLNRLLPAAALLEDQELQWPLHGGPEVIDPAGVPLPQPAQSWVWLVDLERTIALLIGRCLGGMLQGSPISPEEQDTAYWMKTPLFSDGVEMDTPQLDKCMSCLLEVALSGNEEQKPFDYKLRPEIAVYVDLALGCSKEPARSLWISMQDYAVSKDTNLVKAYQKCTVVYTKFEISDNQDSADIDPQEHSFTRTIDEEAEMEEQAERDREDGHPEPEDEEEEREHEVMTAGKIFQCFLSAREVARSRDRDRMSSGAGSGARADDPPPQSQQERRVSTDLPEGQDVYTAACNSVIHRCALLILGVSPVIDELQKRREEGQLQQPSVSASEGSGLMTRSESLTAESRLVHASPSYRLIKSRSESDLSQPESDEEGYALSGRRNVDLDLASSHRKRGPMHNQLESLSDSWTRLKHTRDWFHSSSYSFESDFDLTKSLGVHTLIENVVSFVSGDVGNAPGFKEPEESMSTSPQASIIAMEQQQLRAELRLEALHQILTLLSGMEEKGSILLTGSRSSSGFQSSTLLTSVRLQFLAGCFGLGTVGHTGTKGESGRLHHYQDGIRAAKRNIQIEIQVAVHKIYQQLSATLERALQANKHHIEAQQRLLLVTVFALSVHYQPVDVSLAISTGLLNVLSQLCGTDTMLGQPLQLLPKTGVSQLSTALKVASTRLLQILAITTGTYADKLSPKVVQSLLDLLCSQLKNLLSQTGVLFMASFGEEEGEEEEKKVDSSGENEKKDFRATLRKQHAAELHLGDFLVFLRRVVSSKAIQSKMASPKWTEVLLNIASQKCSSGIPLVGNLRTRLLALHVLEAVLPACESGVEDDQMAQVVERLFSLLSDCMWETPIAQAKHAIQIKEKEQEIKLQKQGELEEEDENLPIQEVSFDPEKAQCCIVENGQILTHGSGGKGYGLASTGVTSGCYQWKFYIVKENRGNEGTCVGVSRWPVHDFNHRTTSDMWLYRAYSGNLYHNGEQTLTLSSFTQGDFITCVLDMEARTISFGKNGEEPKLAFEDVDAAELYPCVMFYSSNPGEKVKICDMQMRGTPRDLLPGDPICSPVAAVLAEATIQLIRILHRTDRWTYCINKKMMERLHKIKICIKESGQKLKKSRSVQSREENEMREEKENKEEEKGKHNRHGLADLSEPQLRTLCIEVWPVLAVIGGVDAGLRVGGRCVHKQTGRHATLLGVVKEGSTSAKVQWDEAEITISFPTFWSPSDTPLYNLEPCEPLLFDVARFRGLTASVLLDLTYLTGIHEDVGKQSIKRHEKKHRHESEEKGDTEQKPESESILDVRTGLTSDDVKSQGTTSSKSENEIASFSLEPTLPGVESQHQVTEGKRKNHEHISKTHDIAQSEIRAVQLSYLYLGAMKSLSALLGCSKYAELLLIPKVLAENGHNSDCASSPVVHEDVEMRAALQFLMRHMVKRAVMRSPIKRALGLADLERAQAMIYKLVVHGLVEDQFGGKIKQEIDQQAEESDQTQQAQTPVTTSPSASSTTSFMSSSLEDTTTATTPVTDTETVPASESPGVMPLSLLRQMFSSYPTTTVLPARRAQTPPISSLPTSPSDEVGRRQSLTSPDSQSTRPANRTALSDPSSRLSTSPPPPAIAVPLLEMGFSLRQIAKAMEATGARGEADAQNITVLAMWMIEHPLHEDEEEPQPSSTADPRHGTTVLGSGGKSNDPCYLQSPGDIPSADAAEMEEGFSESPDNLDHTENAASGSGPPARSRSTVTRRHKFDLAARTLLARAAGLYRSVQAHRNQSRREGISLQQDPGALYDFNLDEELEIDLDDEAMEAMFGQDLTSDNDILGMWIPEHVCESEDREEVVVCELCECNVVSFNQHMKRNHPGCGRSANRQGYRSNGSYVDGWFGGECGSGNPYYLLCGSCREKYLALKTKTKTTNSERYKGQAPDLIGKQDSVYEEDWDMLDIDEDEKLTGEEEFELLAGPLGLNDRRIVPEPVQFPDSDPLGASVAMVTATNSMEETLMQIGCHGSVEKSSSGRVTLGEQAAALANPHDRVVALRRVTAAAQVLLARTMVMRALSLLSVSCSLAAGLESLGLTDIRTLVRLMCLAAAGRAGLSTSPSAMASTSERSRGGHSKASKPISCLAYLSTAVGCLASNTPSAAKLLVQLCTQNLISAATGVNLTTVDDPIQRKFLPSFLRGIAEENKLVTSPNFVVTQALVALLADKGAKLRPNYDKSEVEKKGPLELANALAACCLSSRLSSQHRQWAAQQLVRTLAAHDRDNQSAPQTLADMGGDLRKCSFIKLEAHQNRVMTCVWCNKKGLLATSGNDGTIRVWNVTKKQYSLQQTCVFNRLISGKYLAGALEKMVNIWQVNGGKGLVAIQPHWVSALAWPEEGPATAWSGESPELLLVGRMDGSLGLIEVVDVSTMHRRELEHCYRKDVSVTCIAWFSEDRPFAVGYFDGKLLMGTKEPAEQGGVVLIDAHKYEMGPNWPYSYDMCQRRKCETLGTCFRMLALSAFSLPSIHCKWHCLVRPSRERIQVAVTNGHDGCKKWAGAKCVYQLRGHITPVRTVAFSSDGLALVSGGLGGLMNIWSLRDVLVVNCTAEWASANHVLATCRTALKQQGVLGLNMAPCMRAFLERLPMMLQEQYAYEKPHVVCGDQLVHSPYMQCLASLAVGLHLDQLLCSPPVPPHHQNCLPDPVSWNPNEWAWLECFSTTIKAAEALTNGAQFPESFTVPDLEPVPEDELVLLMDNSKWINGMDEQIMSWATSRPEDWHLGGKCDVYLWGAGRHGQLAEAGRNVMVPATAPSFSQAQQVICGQNCTFVIQANGTVLACGEGSYGRLGQGNSDDLHVLTVISALQGFVVTQLVTSCGSDGHSMALTESGEVFSWGDGDYGKLGHGNSDRQRRPRQIEALQGEEVVQMSCGFKHSAVVTSDGKLFTFGNGDYGRLGLGNTSNKKLPERVACGLNHTLAVSTDGSMVWAFGDGDYGKLGLGNSTAKSSPQKVDVLCGIGIKKVACGTQFSVALTKDGHVYTFGQDRLIGLPEGRARNHNRPQQIPALAGVVIEDVAVGAEHTLALASAGDVYAWGSNSEGQLGLGHTNHVREPTLVTVLQGKNIRQISAGRCHSAAWTAPPVPPRAPGVSVPLQLGLPDTVPPQYGALREVSIHTVRARLRLLYHFSDLMYSSWRLLNLSPNNQNSTSHYNAGTWGIVQGQLRPLLAPRVYTLPMVRSIGKTMVQGKNYGPQITVKRISTRGRKCKPIFVQIARQVVKLNASDLRLPSRAWKVKLVGEGADDAGGVFDDTITEMCQELETGVVDLLIPSPNATAEVGYNRDRFLFNPSACLDEHLMQFKFLGILMGVAIRTKKPLDLHLAPLVWKQLCCVPLTLEDLEEVDLLYVQTLNSILHIEDSGITEESFHEMIPLDSFVGQSADGKMVPIIPGGNSIPLTFSNRKEYVERAIEYRLHEMDRQVAAVREGMSWIVPVPLLSLLTAKQLEQMVCGMPEICVEVLKKVVRYREVDEQHQLVQWLWRTLEEFSNEERVLFMRFVSGRSRLPANTADISQRFQIMKVDRPYDSLPTSQTCFFQLRLPPYSSQLVMAERLRYAINNCRSIDMDNYMLSRNVDNAEGSDTDY</sequence>
<feature type="region of interest" description="Disordered" evidence="14">
    <location>
        <begin position="837"/>
        <end position="856"/>
    </location>
</feature>
<feature type="compositionally biased region" description="Basic and acidic residues" evidence="14">
    <location>
        <begin position="683"/>
        <end position="694"/>
    </location>
</feature>
<name>A0AAW0K1E3_MYOGA</name>
<evidence type="ECO:0000259" key="15">
    <source>
        <dbReference type="PROSITE" id="PS50188"/>
    </source>
</evidence>
<gene>
    <name evidence="17" type="ORF">U0070_026949</name>
</gene>
<dbReference type="InterPro" id="IPR019775">
    <property type="entry name" value="WD40_repeat_CS"/>
</dbReference>
<evidence type="ECO:0000313" key="17">
    <source>
        <dbReference type="EMBL" id="KAK7832753.1"/>
    </source>
</evidence>
<dbReference type="Pfam" id="PF00415">
    <property type="entry name" value="RCC1"/>
    <property type="match status" value="7"/>
</dbReference>
<dbReference type="PRINTS" id="PR00633">
    <property type="entry name" value="RCCNDNSATION"/>
</dbReference>
<dbReference type="PROSITE" id="PS00678">
    <property type="entry name" value="WD_REPEATS_1"/>
    <property type="match status" value="1"/>
</dbReference>
<dbReference type="InterPro" id="IPR009091">
    <property type="entry name" value="RCC1/BLIP-II"/>
</dbReference>
<feature type="compositionally biased region" description="Basic and acidic residues" evidence="14">
    <location>
        <begin position="1586"/>
        <end position="1605"/>
    </location>
</feature>
<evidence type="ECO:0000256" key="2">
    <source>
        <dbReference type="ARBA" id="ARBA00004496"/>
    </source>
</evidence>
<evidence type="ECO:0000313" key="18">
    <source>
        <dbReference type="Proteomes" id="UP001488838"/>
    </source>
</evidence>
<feature type="compositionally biased region" description="Polar residues" evidence="14">
    <location>
        <begin position="2550"/>
        <end position="2560"/>
    </location>
</feature>
<comment type="pathway">
    <text evidence="3">Protein modification; protein ubiquitination.</text>
</comment>
<dbReference type="InterPro" id="IPR015943">
    <property type="entry name" value="WD40/YVTN_repeat-like_dom_sf"/>
</dbReference>
<feature type="compositionally biased region" description="Polar residues" evidence="14">
    <location>
        <begin position="2043"/>
        <end position="2060"/>
    </location>
</feature>
<feature type="region of interest" description="Disordered" evidence="14">
    <location>
        <begin position="2550"/>
        <end position="2570"/>
    </location>
</feature>
<dbReference type="SUPFAM" id="SSF49899">
    <property type="entry name" value="Concanavalin A-like lectins/glucanases"/>
    <property type="match status" value="1"/>
</dbReference>
<dbReference type="CDD" id="cd00078">
    <property type="entry name" value="HECTc"/>
    <property type="match status" value="1"/>
</dbReference>
<evidence type="ECO:0000256" key="3">
    <source>
        <dbReference type="ARBA" id="ARBA00004906"/>
    </source>
</evidence>
<dbReference type="Gene3D" id="2.130.10.30">
    <property type="entry name" value="Regulator of chromosome condensation 1/beta-lactamase-inhibitor protein II"/>
    <property type="match status" value="2"/>
</dbReference>
<dbReference type="PROSITE" id="PS00626">
    <property type="entry name" value="RCC1_2"/>
    <property type="match status" value="2"/>
</dbReference>
<evidence type="ECO:0000256" key="1">
    <source>
        <dbReference type="ARBA" id="ARBA00000885"/>
    </source>
</evidence>
<dbReference type="SMART" id="SM00449">
    <property type="entry name" value="SPRY"/>
    <property type="match status" value="1"/>
</dbReference>
<feature type="repeat" description="RCC1" evidence="13">
    <location>
        <begin position="20"/>
        <end position="70"/>
    </location>
</feature>
<feature type="region of interest" description="Disordered" evidence="14">
    <location>
        <begin position="1734"/>
        <end position="1815"/>
    </location>
</feature>
<dbReference type="InterPro" id="IPR001680">
    <property type="entry name" value="WD40_rpt"/>
</dbReference>